<dbReference type="Gene3D" id="3.30.450.20">
    <property type="entry name" value="PAS domain"/>
    <property type="match status" value="1"/>
</dbReference>
<evidence type="ECO:0000256" key="2">
    <source>
        <dbReference type="SAM" id="Phobius"/>
    </source>
</evidence>
<dbReference type="SUPFAM" id="SSF55073">
    <property type="entry name" value="Nucleotide cyclase"/>
    <property type="match status" value="1"/>
</dbReference>
<dbReference type="Pfam" id="PF00990">
    <property type="entry name" value="GGDEF"/>
    <property type="match status" value="1"/>
</dbReference>
<dbReference type="Gene3D" id="1.10.3210.10">
    <property type="entry name" value="Hypothetical protein af1432"/>
    <property type="match status" value="1"/>
</dbReference>
<organism evidence="5 6">
    <name type="scientific">Fusibacter bizertensis</name>
    <dbReference type="NCBI Taxonomy" id="1488331"/>
    <lineage>
        <taxon>Bacteria</taxon>
        <taxon>Bacillati</taxon>
        <taxon>Bacillota</taxon>
        <taxon>Clostridia</taxon>
        <taxon>Eubacteriales</taxon>
        <taxon>Eubacteriales Family XII. Incertae Sedis</taxon>
        <taxon>Fusibacter</taxon>
    </lineage>
</organism>
<dbReference type="InterPro" id="IPR052020">
    <property type="entry name" value="Cyclic_di-GMP/3'3'-cGAMP_PDE"/>
</dbReference>
<keyword evidence="2" id="KW-0472">Membrane</keyword>
<keyword evidence="2" id="KW-0812">Transmembrane</keyword>
<reference evidence="5 6" key="1">
    <citation type="submission" date="2023-04" db="EMBL/GenBank/DDBJ databases">
        <title>Fusibacter bizertensis strain WBS, isolated from littoral bottom sediments of the Arctic seas - biochemical and genomic analysis.</title>
        <authorList>
            <person name="Brioukhanov A.L."/>
        </authorList>
    </citation>
    <scope>NUCLEOTIDE SEQUENCE [LARGE SCALE GENOMIC DNA]</scope>
    <source>
        <strain evidence="5 6">WBS</strain>
    </source>
</reference>
<dbReference type="Proteomes" id="UP001158045">
    <property type="component" value="Unassembled WGS sequence"/>
</dbReference>
<feature type="transmembrane region" description="Helical" evidence="2">
    <location>
        <begin position="60"/>
        <end position="82"/>
    </location>
</feature>
<evidence type="ECO:0000256" key="1">
    <source>
        <dbReference type="SAM" id="Coils"/>
    </source>
</evidence>
<dbReference type="CDD" id="cd01949">
    <property type="entry name" value="GGDEF"/>
    <property type="match status" value="1"/>
</dbReference>
<evidence type="ECO:0000259" key="3">
    <source>
        <dbReference type="PROSITE" id="PS50887"/>
    </source>
</evidence>
<dbReference type="EC" id="2.7.7.65" evidence="5"/>
<feature type="transmembrane region" description="Helical" evidence="2">
    <location>
        <begin position="35"/>
        <end position="54"/>
    </location>
</feature>
<comment type="caution">
    <text evidence="5">The sequence shown here is derived from an EMBL/GenBank/DDBJ whole genome shotgun (WGS) entry which is preliminary data.</text>
</comment>
<dbReference type="SMART" id="SM00267">
    <property type="entry name" value="GGDEF"/>
    <property type="match status" value="1"/>
</dbReference>
<dbReference type="PANTHER" id="PTHR45228">
    <property type="entry name" value="CYCLIC DI-GMP PHOSPHODIESTERASE TM_0186-RELATED"/>
    <property type="match status" value="1"/>
</dbReference>
<dbReference type="InterPro" id="IPR029787">
    <property type="entry name" value="Nucleotide_cyclase"/>
</dbReference>
<dbReference type="Gene3D" id="3.30.70.270">
    <property type="match status" value="1"/>
</dbReference>
<feature type="transmembrane region" description="Helical" evidence="2">
    <location>
        <begin position="94"/>
        <end position="112"/>
    </location>
</feature>
<dbReference type="EMBL" id="JARYZI010000007">
    <property type="protein sequence ID" value="MDH8678764.1"/>
    <property type="molecule type" value="Genomic_DNA"/>
</dbReference>
<gene>
    <name evidence="5" type="ORF">QE109_11430</name>
</gene>
<dbReference type="PANTHER" id="PTHR45228:SF1">
    <property type="entry name" value="CYCLIC DI-GMP PHOSPHODIESTERASE TM_0186"/>
    <property type="match status" value="1"/>
</dbReference>
<dbReference type="InterPro" id="IPR035965">
    <property type="entry name" value="PAS-like_dom_sf"/>
</dbReference>
<name>A0ABT6NEB2_9FIRM</name>
<evidence type="ECO:0000313" key="5">
    <source>
        <dbReference type="EMBL" id="MDH8678764.1"/>
    </source>
</evidence>
<accession>A0ABT6NEB2</accession>
<feature type="coiled-coil region" evidence="1">
    <location>
        <begin position="200"/>
        <end position="227"/>
    </location>
</feature>
<keyword evidence="2" id="KW-1133">Transmembrane helix</keyword>
<dbReference type="NCBIfam" id="TIGR00254">
    <property type="entry name" value="GGDEF"/>
    <property type="match status" value="1"/>
</dbReference>
<keyword evidence="5" id="KW-0808">Transferase</keyword>
<protein>
    <submittedName>
        <fullName evidence="5">Diguanylate cyclase</fullName>
        <ecNumber evidence="5">2.7.7.65</ecNumber>
    </submittedName>
</protein>
<dbReference type="GO" id="GO:0052621">
    <property type="term" value="F:diguanylate cyclase activity"/>
    <property type="evidence" value="ECO:0007669"/>
    <property type="project" value="UniProtKB-EC"/>
</dbReference>
<dbReference type="InterPro" id="IPR000160">
    <property type="entry name" value="GGDEF_dom"/>
</dbReference>
<keyword evidence="5" id="KW-0548">Nucleotidyltransferase</keyword>
<dbReference type="CDD" id="cd00077">
    <property type="entry name" value="HDc"/>
    <property type="match status" value="1"/>
</dbReference>
<evidence type="ECO:0000313" key="6">
    <source>
        <dbReference type="Proteomes" id="UP001158045"/>
    </source>
</evidence>
<feature type="transmembrane region" description="Helical" evidence="2">
    <location>
        <begin position="142"/>
        <end position="162"/>
    </location>
</feature>
<feature type="domain" description="GGDEF" evidence="3">
    <location>
        <begin position="362"/>
        <end position="492"/>
    </location>
</feature>
<dbReference type="SUPFAM" id="SSF55785">
    <property type="entry name" value="PYP-like sensor domain (PAS domain)"/>
    <property type="match status" value="1"/>
</dbReference>
<feature type="domain" description="HD-GYP" evidence="4">
    <location>
        <begin position="483"/>
        <end position="669"/>
    </location>
</feature>
<dbReference type="RefSeq" id="WP_281094655.1">
    <property type="nucleotide sequence ID" value="NZ_JARYZI010000007.1"/>
</dbReference>
<dbReference type="Pfam" id="PF13487">
    <property type="entry name" value="HD_5"/>
    <property type="match status" value="1"/>
</dbReference>
<proteinExistence type="predicted"/>
<dbReference type="InterPro" id="IPR037522">
    <property type="entry name" value="HD_GYP_dom"/>
</dbReference>
<dbReference type="PROSITE" id="PS50887">
    <property type="entry name" value="GGDEF"/>
    <property type="match status" value="1"/>
</dbReference>
<dbReference type="SUPFAM" id="SSF109604">
    <property type="entry name" value="HD-domain/PDEase-like"/>
    <property type="match status" value="1"/>
</dbReference>
<keyword evidence="1" id="KW-0175">Coiled coil</keyword>
<dbReference type="InterPro" id="IPR043128">
    <property type="entry name" value="Rev_trsase/Diguanyl_cyclase"/>
</dbReference>
<keyword evidence="6" id="KW-1185">Reference proteome</keyword>
<dbReference type="PROSITE" id="PS51832">
    <property type="entry name" value="HD_GYP"/>
    <property type="match status" value="1"/>
</dbReference>
<sequence>MKEPKENAKKTTHKLSDTDEKQYVNEKIREALPQLRILFICFTLLYGAFGYLDFLTAHVYSLQFFIIRYVIVIPLFIVFLALSYRQIIFTISQWLLTFCLVVGGMGIAYMLIVYPSNFSYYGGLFMVIFSGYFLLKLNSSYAVIGNLIIFHFYIFGSLIVHGRLNFDTILVTSFFAGANVIGALGNYQLERMGRLRFMQEKEIKNQNKQLEALVLSQRNELLQIEKAFESTSDAIAIFSPVGKLTNFNDAFSKIMEIDEDTGLGLYHQLDDIILEVLHGSVWNGERIINSIPDDKKILLIQADSVFESGEVIGAVVTCKDITKRKNAEVQTQYISFHDHLTGLYNRYWYEEEIRNFEFRQQVPLSIIMADLNGLKLLNDTFGHAVGDRFLMYAAEVFKQVCRAEDLVVRWGGDEFVILMPRTTYDEATKIAEEITSSSARFLCEGVPVSMAIGVACKVSHNEEIDNILKLAEEKMYRQKLTEGRSAKIAILNALNKTMQVKSSEPESHTKNMQEIAKKMGLHMGLSEDDLARLELVVKLHDIGKINIPAEILKKENALSLEEWEIIKKHSEIGYRIAQATEDFSHVAHEILSHHERWDGKGYPQNLKGESIPFLSRITTIADAYEVMLNGSPYKAPMSKEETIKEIKRCSGTQFDPEIVTVFLQVVSGS</sequence>
<evidence type="ECO:0000259" key="4">
    <source>
        <dbReference type="PROSITE" id="PS51832"/>
    </source>
</evidence>
<dbReference type="InterPro" id="IPR003607">
    <property type="entry name" value="HD/PDEase_dom"/>
</dbReference>
<feature type="transmembrane region" description="Helical" evidence="2">
    <location>
        <begin position="118"/>
        <end position="135"/>
    </location>
</feature>